<feature type="domain" description="Tc1-like transposase DDE" evidence="1">
    <location>
        <begin position="1"/>
        <end position="40"/>
    </location>
</feature>
<dbReference type="InterPro" id="IPR036397">
    <property type="entry name" value="RNaseH_sf"/>
</dbReference>
<dbReference type="InterPro" id="IPR038717">
    <property type="entry name" value="Tc1-like_DDE_dom"/>
</dbReference>
<dbReference type="EMBL" id="CZQA01000010">
    <property type="protein sequence ID" value="CUS37987.1"/>
    <property type="molecule type" value="Genomic_DNA"/>
</dbReference>
<dbReference type="AlphaFoldDB" id="A0A0S4LK72"/>
<protein>
    <submittedName>
        <fullName evidence="2">Transposase</fullName>
    </submittedName>
</protein>
<evidence type="ECO:0000313" key="3">
    <source>
        <dbReference type="Proteomes" id="UP000199032"/>
    </source>
</evidence>
<evidence type="ECO:0000313" key="2">
    <source>
        <dbReference type="EMBL" id="CUS37987.1"/>
    </source>
</evidence>
<keyword evidence="3" id="KW-1185">Reference proteome</keyword>
<proteinExistence type="predicted"/>
<accession>A0A0S4LK72</accession>
<evidence type="ECO:0000259" key="1">
    <source>
        <dbReference type="Pfam" id="PF13358"/>
    </source>
</evidence>
<sequence length="41" mass="4601">MDSATFHKQGDTQAALIHDGHTLESLPPYSPDLNQIEHKWA</sequence>
<organism evidence="2 3">
    <name type="scientific">Candidatus Nitrospira nitrosa</name>
    <dbReference type="NCBI Taxonomy" id="1742972"/>
    <lineage>
        <taxon>Bacteria</taxon>
        <taxon>Pseudomonadati</taxon>
        <taxon>Nitrospirota</taxon>
        <taxon>Nitrospiria</taxon>
        <taxon>Nitrospirales</taxon>
        <taxon>Nitrospiraceae</taxon>
        <taxon>Nitrospira</taxon>
    </lineage>
</organism>
<gene>
    <name evidence="2" type="ORF">COMA1_40354</name>
</gene>
<reference evidence="2 3" key="1">
    <citation type="submission" date="2015-10" db="EMBL/GenBank/DDBJ databases">
        <authorList>
            <person name="Gilbert D.G."/>
        </authorList>
    </citation>
    <scope>NUCLEOTIDE SEQUENCE [LARGE SCALE GENOMIC DNA]</scope>
    <source>
        <strain evidence="2">COMA1</strain>
    </source>
</reference>
<dbReference type="Gene3D" id="3.30.420.10">
    <property type="entry name" value="Ribonuclease H-like superfamily/Ribonuclease H"/>
    <property type="match status" value="1"/>
</dbReference>
<name>A0A0S4LK72_9BACT</name>
<dbReference type="Proteomes" id="UP000199032">
    <property type="component" value="Unassembled WGS sequence"/>
</dbReference>
<dbReference type="Pfam" id="PF13358">
    <property type="entry name" value="DDE_3"/>
    <property type="match status" value="1"/>
</dbReference>
<dbReference type="GO" id="GO:0003676">
    <property type="term" value="F:nucleic acid binding"/>
    <property type="evidence" value="ECO:0007669"/>
    <property type="project" value="InterPro"/>
</dbReference>